<name>A0ABN2LGT2_9MICO</name>
<gene>
    <name evidence="1" type="ORF">GCM10009768_16080</name>
</gene>
<dbReference type="EMBL" id="BAAAOB010000001">
    <property type="protein sequence ID" value="GAA1787826.1"/>
    <property type="molecule type" value="Genomic_DNA"/>
</dbReference>
<dbReference type="RefSeq" id="WP_344031246.1">
    <property type="nucleotide sequence ID" value="NZ_BAAAOB010000001.1"/>
</dbReference>
<dbReference type="InterPro" id="IPR036188">
    <property type="entry name" value="FAD/NAD-bd_sf"/>
</dbReference>
<dbReference type="SUPFAM" id="SSF51905">
    <property type="entry name" value="FAD/NAD(P)-binding domain"/>
    <property type="match status" value="1"/>
</dbReference>
<accession>A0ABN2LGT2</accession>
<sequence>MTERGLSSAAGQPEGAAVIGSGPNGLAAAVTLARAGVPVTVFETRGTPGGGTRTEDRVMPGVLHDTCSAVHPMALASDFFQRFELTQRMEFAVPEASYGHPLDPADGRGGIAYRSLDRTAEELGRDGAAFRRLLRPLVRNIDAVQSFAMGGALLSMPQPFVPAIPGMIALGLRVAEQGTPAWNLRFSEAAAPALLTGVLAHGIGRLPSLATGGVGMVLAAHGHARGWPVPIGGSRSIADALIADLEAHGGRVVTGQRIGSLRELREHGSYGTVLADTSARGLARIAGDALPAGYRRTLERQKFGPGACKVDFVLDGPVPWADARMSETPTVHLGGTRAEIAAAERDVLRGRHPESPFVLLVQPDRFDPTRNPADRHAIWSYTHVPNGSTLDVSERVIAQIERFAPGFRDRIIATEVITADDYSRYNENSVGGDFSAGAVTMRQLLSRPTADLAPWRTPTPGLYLTSGAVAPGPGVHGLGGYYAARDALHRVYGLAEPDLGVRSSRESGR</sequence>
<protein>
    <submittedName>
        <fullName evidence="1">NAD(P)/FAD-dependent oxidoreductase</fullName>
    </submittedName>
</protein>
<keyword evidence="2" id="KW-1185">Reference proteome</keyword>
<comment type="caution">
    <text evidence="1">The sequence shown here is derived from an EMBL/GenBank/DDBJ whole genome shotgun (WGS) entry which is preliminary data.</text>
</comment>
<dbReference type="PRINTS" id="PR00419">
    <property type="entry name" value="ADXRDTASE"/>
</dbReference>
<organism evidence="1 2">
    <name type="scientific">Leucobacter iarius</name>
    <dbReference type="NCBI Taxonomy" id="333963"/>
    <lineage>
        <taxon>Bacteria</taxon>
        <taxon>Bacillati</taxon>
        <taxon>Actinomycetota</taxon>
        <taxon>Actinomycetes</taxon>
        <taxon>Micrococcales</taxon>
        <taxon>Microbacteriaceae</taxon>
        <taxon>Leucobacter</taxon>
    </lineage>
</organism>
<dbReference type="Proteomes" id="UP001500851">
    <property type="component" value="Unassembled WGS sequence"/>
</dbReference>
<dbReference type="PANTHER" id="PTHR10668">
    <property type="entry name" value="PHYTOENE DEHYDROGENASE"/>
    <property type="match status" value="1"/>
</dbReference>
<proteinExistence type="predicted"/>
<dbReference type="PANTHER" id="PTHR10668:SF105">
    <property type="entry name" value="DEHYDROGENASE-RELATED"/>
    <property type="match status" value="1"/>
</dbReference>
<reference evidence="1 2" key="1">
    <citation type="journal article" date="2019" name="Int. J. Syst. Evol. Microbiol.">
        <title>The Global Catalogue of Microorganisms (GCM) 10K type strain sequencing project: providing services to taxonomists for standard genome sequencing and annotation.</title>
        <authorList>
            <consortium name="The Broad Institute Genomics Platform"/>
            <consortium name="The Broad Institute Genome Sequencing Center for Infectious Disease"/>
            <person name="Wu L."/>
            <person name="Ma J."/>
        </authorList>
    </citation>
    <scope>NUCLEOTIDE SEQUENCE [LARGE SCALE GENOMIC DNA]</scope>
    <source>
        <strain evidence="1 2">JCM 14736</strain>
    </source>
</reference>
<dbReference type="Pfam" id="PF13450">
    <property type="entry name" value="NAD_binding_8"/>
    <property type="match status" value="1"/>
</dbReference>
<evidence type="ECO:0000313" key="2">
    <source>
        <dbReference type="Proteomes" id="UP001500851"/>
    </source>
</evidence>
<evidence type="ECO:0000313" key="1">
    <source>
        <dbReference type="EMBL" id="GAA1787826.1"/>
    </source>
</evidence>
<dbReference type="Gene3D" id="3.50.50.60">
    <property type="entry name" value="FAD/NAD(P)-binding domain"/>
    <property type="match status" value="1"/>
</dbReference>